<keyword evidence="2" id="KW-1185">Reference proteome</keyword>
<accession>A0A9W3LEH7</accession>
<evidence type="ECO:0000313" key="2">
    <source>
        <dbReference type="Proteomes" id="UP000031778"/>
    </source>
</evidence>
<proteinExistence type="predicted"/>
<protein>
    <submittedName>
        <fullName evidence="1">Acyl-CoA synthetase</fullName>
    </submittedName>
</protein>
<dbReference type="AlphaFoldDB" id="A0A9W3LEH7"/>
<dbReference type="KEGG" id="bby:CY96_25530"/>
<gene>
    <name evidence="1" type="ORF">CY96_25530</name>
</gene>
<dbReference type="Proteomes" id="UP000031778">
    <property type="component" value="Chromosome"/>
</dbReference>
<reference evidence="1 2" key="1">
    <citation type="submission" date="2014-03" db="EMBL/GenBank/DDBJ databases">
        <title>The Complete Genome Sequence of Bacillus bombyseptieus.</title>
        <authorList>
            <person name="Cheng T."/>
            <person name="Lin P."/>
            <person name="Jin S."/>
            <person name="Wu Y."/>
            <person name="Fu B."/>
            <person name="Long R."/>
            <person name="Liu D."/>
            <person name="Guo Y."/>
            <person name="Peng L."/>
            <person name="Xia Q."/>
        </authorList>
    </citation>
    <scope>NUCLEOTIDE SEQUENCE [LARGE SCALE GENOMIC DNA]</scope>
    <source>
        <strain evidence="2">wang</strain>
    </source>
</reference>
<sequence>MMDVPLLIPLMVERAEKYFSKKEVVSRTASRINENGD</sequence>
<name>A0A9W3LEH7_9BACI</name>
<evidence type="ECO:0000313" key="1">
    <source>
        <dbReference type="EMBL" id="AHX21222.1"/>
    </source>
</evidence>
<organism evidence="1 2">
    <name type="scientific">Bacillus bombysepticus str. Wang</name>
    <dbReference type="NCBI Taxonomy" id="1330043"/>
    <lineage>
        <taxon>Bacteria</taxon>
        <taxon>Bacillati</taxon>
        <taxon>Bacillota</taxon>
        <taxon>Bacilli</taxon>
        <taxon>Bacillales</taxon>
        <taxon>Bacillaceae</taxon>
        <taxon>Bacillus</taxon>
        <taxon>Bacillus cereus group</taxon>
    </lineage>
</organism>
<dbReference type="EMBL" id="CP007512">
    <property type="protein sequence ID" value="AHX21222.1"/>
    <property type="molecule type" value="Genomic_DNA"/>
</dbReference>